<protein>
    <submittedName>
        <fullName evidence="1">Uncharacterized protein</fullName>
    </submittedName>
</protein>
<proteinExistence type="predicted"/>
<dbReference type="EMBL" id="CAJJDM010000048">
    <property type="protein sequence ID" value="CAD8071920.1"/>
    <property type="molecule type" value="Genomic_DNA"/>
</dbReference>
<reference evidence="1" key="1">
    <citation type="submission" date="2021-01" db="EMBL/GenBank/DDBJ databases">
        <authorList>
            <consortium name="Genoscope - CEA"/>
            <person name="William W."/>
        </authorList>
    </citation>
    <scope>NUCLEOTIDE SEQUENCE</scope>
</reference>
<accession>A0A8S1LV64</accession>
<sequence length="109" mass="13077">MIFIQNCIENAVHQQRLNLQSMIVGVFQLYDKATQHLVEKALKLYYKRYIKRKYLRFTHDDKWLNESYGALKLSIDTNFIIYLIPNISTINQQSQINIKNSQISYQYLK</sequence>
<name>A0A8S1LV64_PARPR</name>
<keyword evidence="2" id="KW-1185">Reference proteome</keyword>
<evidence type="ECO:0000313" key="2">
    <source>
        <dbReference type="Proteomes" id="UP000688137"/>
    </source>
</evidence>
<evidence type="ECO:0000313" key="1">
    <source>
        <dbReference type="EMBL" id="CAD8071920.1"/>
    </source>
</evidence>
<dbReference type="Proteomes" id="UP000688137">
    <property type="component" value="Unassembled WGS sequence"/>
</dbReference>
<dbReference type="AlphaFoldDB" id="A0A8S1LV64"/>
<gene>
    <name evidence="1" type="ORF">PPRIM_AZ9-3.1.T0480118</name>
</gene>
<comment type="caution">
    <text evidence="1">The sequence shown here is derived from an EMBL/GenBank/DDBJ whole genome shotgun (WGS) entry which is preliminary data.</text>
</comment>
<organism evidence="1 2">
    <name type="scientific">Paramecium primaurelia</name>
    <dbReference type="NCBI Taxonomy" id="5886"/>
    <lineage>
        <taxon>Eukaryota</taxon>
        <taxon>Sar</taxon>
        <taxon>Alveolata</taxon>
        <taxon>Ciliophora</taxon>
        <taxon>Intramacronucleata</taxon>
        <taxon>Oligohymenophorea</taxon>
        <taxon>Peniculida</taxon>
        <taxon>Parameciidae</taxon>
        <taxon>Paramecium</taxon>
    </lineage>
</organism>